<gene>
    <name evidence="1" type="ORF">BDU57DRAFT_532990</name>
</gene>
<sequence length="179" mass="19609">MVNDFHNVMTRRSGLPCHGLVENVPSPGTLSSSKHNFRNMVSSHVAGAELPSTSSMSLPSTNTLWKPSHHPSCTCGDCIMHILDKDTYDFSSASQRDEFRESVVAGTECGITKAQHDDQSGVNELDASIPYEQETGHSGETTVEHFEKEIDNDSFDEIYLHAVLFAVMCLVGFSEAKVS</sequence>
<keyword evidence="2" id="KW-1185">Reference proteome</keyword>
<organism evidence="1 2">
    <name type="scientific">Ampelomyces quisqualis</name>
    <name type="common">Powdery mildew agent</name>
    <dbReference type="NCBI Taxonomy" id="50730"/>
    <lineage>
        <taxon>Eukaryota</taxon>
        <taxon>Fungi</taxon>
        <taxon>Dikarya</taxon>
        <taxon>Ascomycota</taxon>
        <taxon>Pezizomycotina</taxon>
        <taxon>Dothideomycetes</taxon>
        <taxon>Pleosporomycetidae</taxon>
        <taxon>Pleosporales</taxon>
        <taxon>Pleosporineae</taxon>
        <taxon>Phaeosphaeriaceae</taxon>
        <taxon>Ampelomyces</taxon>
    </lineage>
</organism>
<dbReference type="AlphaFoldDB" id="A0A6A5Q9P2"/>
<protein>
    <submittedName>
        <fullName evidence="1">Uncharacterized protein</fullName>
    </submittedName>
</protein>
<accession>A0A6A5Q9P2</accession>
<name>A0A6A5Q9P2_AMPQU</name>
<reference evidence="1" key="1">
    <citation type="journal article" date="2020" name="Stud. Mycol.">
        <title>101 Dothideomycetes genomes: a test case for predicting lifestyles and emergence of pathogens.</title>
        <authorList>
            <person name="Haridas S."/>
            <person name="Albert R."/>
            <person name="Binder M."/>
            <person name="Bloem J."/>
            <person name="Labutti K."/>
            <person name="Salamov A."/>
            <person name="Andreopoulos B."/>
            <person name="Baker S."/>
            <person name="Barry K."/>
            <person name="Bills G."/>
            <person name="Bluhm B."/>
            <person name="Cannon C."/>
            <person name="Castanera R."/>
            <person name="Culley D."/>
            <person name="Daum C."/>
            <person name="Ezra D."/>
            <person name="Gonzalez J."/>
            <person name="Henrissat B."/>
            <person name="Kuo A."/>
            <person name="Liang C."/>
            <person name="Lipzen A."/>
            <person name="Lutzoni F."/>
            <person name="Magnuson J."/>
            <person name="Mondo S."/>
            <person name="Nolan M."/>
            <person name="Ohm R."/>
            <person name="Pangilinan J."/>
            <person name="Park H.-J."/>
            <person name="Ramirez L."/>
            <person name="Alfaro M."/>
            <person name="Sun H."/>
            <person name="Tritt A."/>
            <person name="Yoshinaga Y."/>
            <person name="Zwiers L.-H."/>
            <person name="Turgeon B."/>
            <person name="Goodwin S."/>
            <person name="Spatafora J."/>
            <person name="Crous P."/>
            <person name="Grigoriev I."/>
        </authorList>
    </citation>
    <scope>NUCLEOTIDE SEQUENCE</scope>
    <source>
        <strain evidence="1">HMLAC05119</strain>
    </source>
</reference>
<dbReference type="Proteomes" id="UP000800096">
    <property type="component" value="Unassembled WGS sequence"/>
</dbReference>
<evidence type="ECO:0000313" key="2">
    <source>
        <dbReference type="Proteomes" id="UP000800096"/>
    </source>
</evidence>
<evidence type="ECO:0000313" key="1">
    <source>
        <dbReference type="EMBL" id="KAF1912072.1"/>
    </source>
</evidence>
<proteinExistence type="predicted"/>
<dbReference type="EMBL" id="ML979141">
    <property type="protein sequence ID" value="KAF1912072.1"/>
    <property type="molecule type" value="Genomic_DNA"/>
</dbReference>